<evidence type="ECO:0000313" key="7">
    <source>
        <dbReference type="EMBL" id="MFC6281480.1"/>
    </source>
</evidence>
<comment type="similarity">
    <text evidence="4">Belongs to the BamE family.</text>
</comment>
<evidence type="ECO:0000256" key="2">
    <source>
        <dbReference type="ARBA" id="ARBA00023136"/>
    </source>
</evidence>
<evidence type="ECO:0000256" key="1">
    <source>
        <dbReference type="ARBA" id="ARBA00022729"/>
    </source>
</evidence>
<keyword evidence="2 4" id="KW-0472">Membrane</keyword>
<keyword evidence="3 4" id="KW-0998">Cell outer membrane</keyword>
<feature type="signal peptide" evidence="5">
    <location>
        <begin position="1"/>
        <end position="35"/>
    </location>
</feature>
<keyword evidence="8" id="KW-1185">Reference proteome</keyword>
<dbReference type="EMBL" id="JBHSRS010000018">
    <property type="protein sequence ID" value="MFC6281480.1"/>
    <property type="molecule type" value="Genomic_DNA"/>
</dbReference>
<evidence type="ECO:0000256" key="3">
    <source>
        <dbReference type="ARBA" id="ARBA00023237"/>
    </source>
</evidence>
<evidence type="ECO:0000256" key="5">
    <source>
        <dbReference type="SAM" id="SignalP"/>
    </source>
</evidence>
<reference evidence="8" key="1">
    <citation type="journal article" date="2019" name="Int. J. Syst. Evol. Microbiol.">
        <title>The Global Catalogue of Microorganisms (GCM) 10K type strain sequencing project: providing services to taxonomists for standard genome sequencing and annotation.</title>
        <authorList>
            <consortium name="The Broad Institute Genomics Platform"/>
            <consortium name="The Broad Institute Genome Sequencing Center for Infectious Disease"/>
            <person name="Wu L."/>
            <person name="Ma J."/>
        </authorList>
    </citation>
    <scope>NUCLEOTIDE SEQUENCE [LARGE SCALE GENOMIC DNA]</scope>
    <source>
        <strain evidence="8">CCUG 39402</strain>
    </source>
</reference>
<gene>
    <name evidence="4" type="primary">bamE</name>
    <name evidence="7" type="ORF">ACFQND_09580</name>
</gene>
<evidence type="ECO:0000259" key="6">
    <source>
        <dbReference type="Pfam" id="PF04355"/>
    </source>
</evidence>
<accession>A0ABW1TX54</accession>
<organism evidence="7 8">
    <name type="scientific">Polaromonas aquatica</name>
    <dbReference type="NCBI Taxonomy" id="332657"/>
    <lineage>
        <taxon>Bacteria</taxon>
        <taxon>Pseudomonadati</taxon>
        <taxon>Pseudomonadota</taxon>
        <taxon>Betaproteobacteria</taxon>
        <taxon>Burkholderiales</taxon>
        <taxon>Comamonadaceae</taxon>
        <taxon>Polaromonas</taxon>
    </lineage>
</organism>
<dbReference type="HAMAP" id="MF_00925">
    <property type="entry name" value="OM_assembly_BamE"/>
    <property type="match status" value="1"/>
</dbReference>
<comment type="function">
    <text evidence="4">Part of the outer membrane protein assembly complex, which is involved in assembly and insertion of beta-barrel proteins into the outer membrane.</text>
</comment>
<comment type="subcellular location">
    <subcellularLocation>
        <location evidence="4">Cell outer membrane</location>
        <topology evidence="4">Lipid-anchor</topology>
    </subcellularLocation>
</comment>
<keyword evidence="4" id="KW-0564">Palmitate</keyword>
<evidence type="ECO:0000256" key="4">
    <source>
        <dbReference type="HAMAP-Rule" id="MF_00925"/>
    </source>
</evidence>
<evidence type="ECO:0000313" key="8">
    <source>
        <dbReference type="Proteomes" id="UP001596270"/>
    </source>
</evidence>
<feature type="chain" id="PRO_5047540523" description="Outer membrane protein assembly factor BamE" evidence="5">
    <location>
        <begin position="36"/>
        <end position="194"/>
    </location>
</feature>
<comment type="caution">
    <text evidence="7">The sequence shown here is derived from an EMBL/GenBank/DDBJ whole genome shotgun (WGS) entry which is preliminary data.</text>
</comment>
<feature type="domain" description="Outer membrane protein assembly factor BamE" evidence="6">
    <location>
        <begin position="53"/>
        <end position="122"/>
    </location>
</feature>
<comment type="subunit">
    <text evidence="4">Part of the Bam complex.</text>
</comment>
<dbReference type="Proteomes" id="UP001596270">
    <property type="component" value="Unassembled WGS sequence"/>
</dbReference>
<dbReference type="InterPro" id="IPR037873">
    <property type="entry name" value="BamE-like"/>
</dbReference>
<dbReference type="RefSeq" id="WP_371439144.1">
    <property type="nucleotide sequence ID" value="NZ_JBHSRS010000018.1"/>
</dbReference>
<dbReference type="PROSITE" id="PS51257">
    <property type="entry name" value="PROKAR_LIPOPROTEIN"/>
    <property type="match status" value="1"/>
</dbReference>
<keyword evidence="4" id="KW-0449">Lipoprotein</keyword>
<dbReference type="Gene3D" id="3.30.1450.10">
    <property type="match status" value="1"/>
</dbReference>
<dbReference type="Pfam" id="PF04355">
    <property type="entry name" value="BamE"/>
    <property type="match status" value="1"/>
</dbReference>
<dbReference type="InterPro" id="IPR007450">
    <property type="entry name" value="BamE_dom"/>
</dbReference>
<proteinExistence type="inferred from homology"/>
<dbReference type="PANTHER" id="PTHR37482">
    <property type="entry name" value="OUTER MEMBRANE PROTEIN ASSEMBLY FACTOR BAME"/>
    <property type="match status" value="1"/>
</dbReference>
<dbReference type="InterPro" id="IPR026592">
    <property type="entry name" value="BamE"/>
</dbReference>
<protein>
    <recommendedName>
        <fullName evidence="4">Outer membrane protein assembly factor BamE</fullName>
    </recommendedName>
</protein>
<sequence length="194" mass="20968">MSANHRYSIRSALKVPALCATVCLVLAGCSSLNSASVNPVNWITPYRVDVIQGNFISREQVDFLKAGMTRAQVKDVLGTPLLSSLFHADRWDYVFTLKRQGVEPQSFKYTVFFKGDLLERFEGDTMPSEAEFIAKLNSSRKLGKVPVLEATDEQLKDAEKASAAKAASATANAAASAPAAAAPASYPPLESPKR</sequence>
<dbReference type="PANTHER" id="PTHR37482:SF1">
    <property type="entry name" value="OUTER MEMBRANE PROTEIN ASSEMBLY FACTOR BAME"/>
    <property type="match status" value="1"/>
</dbReference>
<name>A0ABW1TX54_9BURK</name>
<keyword evidence="1 4" id="KW-0732">Signal</keyword>